<dbReference type="EMBL" id="PVNH01000003">
    <property type="protein sequence ID" value="PRX49134.1"/>
    <property type="molecule type" value="Genomic_DNA"/>
</dbReference>
<sequence length="158" mass="17073">MRDHGVDDVVTALLLAVDELDWTGVRAALADEVRLDYTDLFGGEVETVPGDEVVRRWQGLLPGFDATQHLTGPLLVAEGAGGDTTVRTAVRGYHRFTEGGEHATWMVAGRYDMRVRRTPRGPRVTAVTLTVSYQDGDPKLTELAARRVAEGAGGRVGS</sequence>
<reference evidence="2 3" key="1">
    <citation type="submission" date="2018-03" db="EMBL/GenBank/DDBJ databases">
        <title>Genomic Encyclopedia of Type Strains, Phase III (KMG-III): the genomes of soil and plant-associated and newly described type strains.</title>
        <authorList>
            <person name="Whitman W."/>
        </authorList>
    </citation>
    <scope>NUCLEOTIDE SEQUENCE [LARGE SCALE GENOMIC DNA]</scope>
    <source>
        <strain evidence="2 3">CGMCC 4.7125</strain>
    </source>
</reference>
<comment type="caution">
    <text evidence="2">The sequence shown here is derived from an EMBL/GenBank/DDBJ whole genome shotgun (WGS) entry which is preliminary data.</text>
</comment>
<dbReference type="InterPro" id="IPR037401">
    <property type="entry name" value="SnoaL-like"/>
</dbReference>
<dbReference type="OrthoDB" id="2599042at2"/>
<dbReference type="Pfam" id="PF13577">
    <property type="entry name" value="SnoaL_4"/>
    <property type="match status" value="1"/>
</dbReference>
<gene>
    <name evidence="2" type="ORF">B0I33_103167</name>
</gene>
<dbReference type="InterPro" id="IPR032710">
    <property type="entry name" value="NTF2-like_dom_sf"/>
</dbReference>
<proteinExistence type="predicted"/>
<dbReference type="SUPFAM" id="SSF54427">
    <property type="entry name" value="NTF2-like"/>
    <property type="match status" value="1"/>
</dbReference>
<evidence type="ECO:0000259" key="1">
    <source>
        <dbReference type="Pfam" id="PF13577"/>
    </source>
</evidence>
<name>A0A2T0LYE8_9PSEU</name>
<evidence type="ECO:0000313" key="3">
    <source>
        <dbReference type="Proteomes" id="UP000238362"/>
    </source>
</evidence>
<dbReference type="RefSeq" id="WP_106177846.1">
    <property type="nucleotide sequence ID" value="NZ_PVNH01000003.1"/>
</dbReference>
<evidence type="ECO:0000313" key="2">
    <source>
        <dbReference type="EMBL" id="PRX49134.1"/>
    </source>
</evidence>
<dbReference type="AlphaFoldDB" id="A0A2T0LYE8"/>
<protein>
    <submittedName>
        <fullName evidence="2">SnoaL-like protein</fullName>
    </submittedName>
</protein>
<keyword evidence="3" id="KW-1185">Reference proteome</keyword>
<feature type="domain" description="SnoaL-like" evidence="1">
    <location>
        <begin position="6"/>
        <end position="121"/>
    </location>
</feature>
<organism evidence="2 3">
    <name type="scientific">Prauserella shujinwangii</name>
    <dbReference type="NCBI Taxonomy" id="1453103"/>
    <lineage>
        <taxon>Bacteria</taxon>
        <taxon>Bacillati</taxon>
        <taxon>Actinomycetota</taxon>
        <taxon>Actinomycetes</taxon>
        <taxon>Pseudonocardiales</taxon>
        <taxon>Pseudonocardiaceae</taxon>
        <taxon>Prauserella</taxon>
    </lineage>
</organism>
<accession>A0A2T0LYE8</accession>
<dbReference type="Proteomes" id="UP000238362">
    <property type="component" value="Unassembled WGS sequence"/>
</dbReference>
<dbReference type="Gene3D" id="3.10.450.50">
    <property type="match status" value="1"/>
</dbReference>